<dbReference type="SMART" id="SM00421">
    <property type="entry name" value="HTH_LUXR"/>
    <property type="match status" value="1"/>
</dbReference>
<dbReference type="SUPFAM" id="SSF52540">
    <property type="entry name" value="P-loop containing nucleoside triphosphate hydrolases"/>
    <property type="match status" value="1"/>
</dbReference>
<dbReference type="OrthoDB" id="3202170at2"/>
<dbReference type="Proteomes" id="UP000292027">
    <property type="component" value="Unassembled WGS sequence"/>
</dbReference>
<dbReference type="PRINTS" id="PR00038">
    <property type="entry name" value="HTHLUXR"/>
</dbReference>
<dbReference type="InterPro" id="IPR041664">
    <property type="entry name" value="AAA_16"/>
</dbReference>
<reference evidence="4 5" key="1">
    <citation type="journal article" date="2015" name="Stand. Genomic Sci.">
        <title>Genomic Encyclopedia of Bacterial and Archaeal Type Strains, Phase III: the genomes of soil and plant-associated and newly described type strains.</title>
        <authorList>
            <person name="Whitman W.B."/>
            <person name="Woyke T."/>
            <person name="Klenk H.P."/>
            <person name="Zhou Y."/>
            <person name="Lilburn T.G."/>
            <person name="Beck B.J."/>
            <person name="De Vos P."/>
            <person name="Vandamme P."/>
            <person name="Eisen J.A."/>
            <person name="Garrity G."/>
            <person name="Hugenholtz P."/>
            <person name="Kyrpides N.C."/>
        </authorList>
    </citation>
    <scope>NUCLEOTIDE SEQUENCE [LARGE SCALE GENOMIC DNA]</scope>
    <source>
        <strain evidence="4 5">VKM Ac-2540</strain>
    </source>
</reference>
<organism evidence="4 5">
    <name type="scientific">Kribbella rubisoli</name>
    <dbReference type="NCBI Taxonomy" id="3075929"/>
    <lineage>
        <taxon>Bacteria</taxon>
        <taxon>Bacillati</taxon>
        <taxon>Actinomycetota</taxon>
        <taxon>Actinomycetes</taxon>
        <taxon>Propionibacteriales</taxon>
        <taxon>Kribbellaceae</taxon>
        <taxon>Kribbella</taxon>
    </lineage>
</organism>
<dbReference type="Pfam" id="PF13191">
    <property type="entry name" value="AAA_16"/>
    <property type="match status" value="1"/>
</dbReference>
<accession>A0A4Q7VYS2</accession>
<gene>
    <name evidence="4" type="ORF">EV645_8035</name>
</gene>
<sequence length="923" mass="99252">MAAVREPFRGRTRERHQLDRLLDGVRGGDSAVLVIRGEPGIGKTALLHYCLRQAAGYRTARITGVESELELPFAALHQLCRPMLSDLSMLPEPQANALRVAFGFSAGSTPDRFVVGLAVLTLLTEAAGSRPLVCVVDDAQWLDEPTAQVLGFVARRLLAEPILMLFAVREAGDSHLFPGLPELTLEGLTGEDASVLLSATVPGHLDDRVRDRIIAETRGNPLGLLELPRGMNASELAGGYALPSSKPLSGQLHDSYVRRVRALPGPTQQLMLLAAADPTGDATLLWRAAKALYVGREAAAPADREQLLEIGSQVHFRHPLVRSAAYAAASAEDRGTAHLALATATDAERDPERRIWHLAVAATGPDEGVAAELERTATAAQARAGLAGTATFLERAFVLTADPTRRVDRGMAAATASLQAGDLDRARSLVAESAAGKLDALQQARVEQLTGQIEAASRPGGEVPLRLLEAARRLEPLDVGLARETYLQAWWAALLAGRFATPGGDLLEVSRAARAAPRPDAARPCDLMLDGLATMITEGRQAAAPTLNTVIDLYMADQVSDDDWIRFGRGATCSAIALFDFPRYQALSDRQVARVRESGALAQLALSLNLHSNVVAWRGDLAVGEAVVAELRSVKDVTGIRMGSYGGRLIAAYRGHPDELAAIDDELAAPDDGFAADEVRYAAALLNNGLCRYAEAVDAARDATPVWSFMQPFVLSELIEGAVRIGHSDLACQALDELTTLVLPGADWVVGLEARGRALVSEGEEAGRCYAEAIACLSRTPVRIELARAHLLYGEWLRRDHQRIAARDQLRRAYELFIATGADAFAERARTELLATGETVRRRDVTTQHDLTPQEMHIARLARDGHSNPEIGAELFISPRTVEWHLRKVFAKLGVTSRGALREALHTGRGADGSAASFQTISN</sequence>
<dbReference type="CDD" id="cd06170">
    <property type="entry name" value="LuxR_C_like"/>
    <property type="match status" value="1"/>
</dbReference>
<comment type="caution">
    <text evidence="4">The sequence shown here is derived from an EMBL/GenBank/DDBJ whole genome shotgun (WGS) entry which is preliminary data.</text>
</comment>
<dbReference type="PROSITE" id="PS50043">
    <property type="entry name" value="HTH_LUXR_2"/>
    <property type="match status" value="1"/>
</dbReference>
<dbReference type="GO" id="GO:0004016">
    <property type="term" value="F:adenylate cyclase activity"/>
    <property type="evidence" value="ECO:0007669"/>
    <property type="project" value="TreeGrafter"/>
</dbReference>
<dbReference type="InterPro" id="IPR016032">
    <property type="entry name" value="Sig_transdc_resp-reg_C-effctor"/>
</dbReference>
<dbReference type="Gene3D" id="3.40.50.300">
    <property type="entry name" value="P-loop containing nucleotide triphosphate hydrolases"/>
    <property type="match status" value="1"/>
</dbReference>
<evidence type="ECO:0000259" key="3">
    <source>
        <dbReference type="PROSITE" id="PS50043"/>
    </source>
</evidence>
<keyword evidence="2" id="KW-0067">ATP-binding</keyword>
<dbReference type="Pfam" id="PF00196">
    <property type="entry name" value="GerE"/>
    <property type="match status" value="1"/>
</dbReference>
<dbReference type="EMBL" id="SHKR01000018">
    <property type="protein sequence ID" value="RZU01921.1"/>
    <property type="molecule type" value="Genomic_DNA"/>
</dbReference>
<dbReference type="InterPro" id="IPR000792">
    <property type="entry name" value="Tscrpt_reg_LuxR_C"/>
</dbReference>
<evidence type="ECO:0000313" key="5">
    <source>
        <dbReference type="Proteomes" id="UP000292027"/>
    </source>
</evidence>
<evidence type="ECO:0000256" key="2">
    <source>
        <dbReference type="ARBA" id="ARBA00022840"/>
    </source>
</evidence>
<dbReference type="GO" id="GO:0005737">
    <property type="term" value="C:cytoplasm"/>
    <property type="evidence" value="ECO:0007669"/>
    <property type="project" value="TreeGrafter"/>
</dbReference>
<dbReference type="InterPro" id="IPR036388">
    <property type="entry name" value="WH-like_DNA-bd_sf"/>
</dbReference>
<dbReference type="RefSeq" id="WP_130450081.1">
    <property type="nucleotide sequence ID" value="NZ_SHKR01000018.1"/>
</dbReference>
<keyword evidence="1" id="KW-0547">Nucleotide-binding</keyword>
<feature type="domain" description="HTH luxR-type" evidence="3">
    <location>
        <begin position="844"/>
        <end position="908"/>
    </location>
</feature>
<keyword evidence="5" id="KW-1185">Reference proteome</keyword>
<dbReference type="GO" id="GO:0006355">
    <property type="term" value="P:regulation of DNA-templated transcription"/>
    <property type="evidence" value="ECO:0007669"/>
    <property type="project" value="InterPro"/>
</dbReference>
<dbReference type="GO" id="GO:0003677">
    <property type="term" value="F:DNA binding"/>
    <property type="evidence" value="ECO:0007669"/>
    <property type="project" value="InterPro"/>
</dbReference>
<evidence type="ECO:0000313" key="4">
    <source>
        <dbReference type="EMBL" id="RZU01921.1"/>
    </source>
</evidence>
<dbReference type="GO" id="GO:0005524">
    <property type="term" value="F:ATP binding"/>
    <property type="evidence" value="ECO:0007669"/>
    <property type="project" value="UniProtKB-KW"/>
</dbReference>
<dbReference type="SUPFAM" id="SSF46894">
    <property type="entry name" value="C-terminal effector domain of the bipartite response regulators"/>
    <property type="match status" value="1"/>
</dbReference>
<dbReference type="PANTHER" id="PTHR16305">
    <property type="entry name" value="TESTICULAR SOLUBLE ADENYLYL CYCLASE"/>
    <property type="match status" value="1"/>
</dbReference>
<protein>
    <submittedName>
        <fullName evidence="4">Regulatory LuxR family protein</fullName>
    </submittedName>
</protein>
<proteinExistence type="predicted"/>
<dbReference type="PANTHER" id="PTHR16305:SF35">
    <property type="entry name" value="TRANSCRIPTIONAL ACTIVATOR DOMAIN"/>
    <property type="match status" value="1"/>
</dbReference>
<dbReference type="Gene3D" id="1.10.10.10">
    <property type="entry name" value="Winged helix-like DNA-binding domain superfamily/Winged helix DNA-binding domain"/>
    <property type="match status" value="1"/>
</dbReference>
<dbReference type="AlphaFoldDB" id="A0A4Q7VYS2"/>
<dbReference type="InterPro" id="IPR027417">
    <property type="entry name" value="P-loop_NTPase"/>
</dbReference>
<name>A0A4Q7VYS2_9ACTN</name>
<evidence type="ECO:0000256" key="1">
    <source>
        <dbReference type="ARBA" id="ARBA00022741"/>
    </source>
</evidence>